<evidence type="ECO:0000256" key="1">
    <source>
        <dbReference type="SAM" id="SignalP"/>
    </source>
</evidence>
<protein>
    <submittedName>
        <fullName evidence="2">Uncharacterized protein</fullName>
    </submittedName>
</protein>
<evidence type="ECO:0000313" key="2">
    <source>
        <dbReference type="EMBL" id="KZN49269.1"/>
    </source>
</evidence>
<feature type="signal peptide" evidence="1">
    <location>
        <begin position="1"/>
        <end position="26"/>
    </location>
</feature>
<organism evidence="2 3">
    <name type="scientific">Pseudoalteromonas luteoviolacea H33</name>
    <dbReference type="NCBI Taxonomy" id="1365251"/>
    <lineage>
        <taxon>Bacteria</taxon>
        <taxon>Pseudomonadati</taxon>
        <taxon>Pseudomonadota</taxon>
        <taxon>Gammaproteobacteria</taxon>
        <taxon>Alteromonadales</taxon>
        <taxon>Pseudoalteromonadaceae</taxon>
        <taxon>Pseudoalteromonas</taxon>
    </lineage>
</organism>
<dbReference type="EMBL" id="AUXZ01000082">
    <property type="protein sequence ID" value="KZN49269.1"/>
    <property type="molecule type" value="Genomic_DNA"/>
</dbReference>
<feature type="chain" id="PRO_5007885341" evidence="1">
    <location>
        <begin position="27"/>
        <end position="76"/>
    </location>
</feature>
<keyword evidence="1" id="KW-0732">Signal</keyword>
<comment type="caution">
    <text evidence="2">The sequence shown here is derived from an EMBL/GenBank/DDBJ whole genome shotgun (WGS) entry which is preliminary data.</text>
</comment>
<name>A0A167DRW1_9GAMM</name>
<dbReference type="AlphaFoldDB" id="A0A167DRW1"/>
<dbReference type="RefSeq" id="WP_063362600.1">
    <property type="nucleotide sequence ID" value="NZ_AUXZ01000082.1"/>
</dbReference>
<gene>
    <name evidence="2" type="ORF">N476_19670</name>
</gene>
<reference evidence="2 3" key="1">
    <citation type="submission" date="2013-07" db="EMBL/GenBank/DDBJ databases">
        <title>Comparative Genomic and Metabolomic Analysis of Twelve Strains of Pseudoalteromonas luteoviolacea.</title>
        <authorList>
            <person name="Vynne N.G."/>
            <person name="Mansson M."/>
            <person name="Gram L."/>
        </authorList>
    </citation>
    <scope>NUCLEOTIDE SEQUENCE [LARGE SCALE GENOMIC DNA]</scope>
    <source>
        <strain evidence="2 3">H33</strain>
    </source>
</reference>
<dbReference type="Proteomes" id="UP000076503">
    <property type="component" value="Unassembled WGS sequence"/>
</dbReference>
<accession>A0A167DRW1</accession>
<dbReference type="PATRIC" id="fig|1365251.3.peg.3248"/>
<evidence type="ECO:0000313" key="3">
    <source>
        <dbReference type="Proteomes" id="UP000076503"/>
    </source>
</evidence>
<sequence>MKLASIISGTVMAFTCVVSLSNQANAANSPVIMFTCEDPYSSLHPIWQEIVYNERDVRTLYYECRMEGGISNIRYL</sequence>
<proteinExistence type="predicted"/>